<sequence length="811" mass="89320">MVDSTMQVAHDASQGCWSSGFSAAVCCDLSIAEELRAPCWDEQFTSDRCCREQQQQQNLVGQGASLSEAPGRQAERDFELGNNNNINNNNNNHYNRVQSFQPAAENCWSGGLFEELCCDLNISATGLDECWHGQFTFAVCCTVLDHQLSITPSWEVVGSGGEVYNNNNNNSNNNSNNNNSNNNSSNSNNNNSNKLAPAVSAEPPPSISCWGEGFTESWCCDRAVSSQGRAACWQGVYNFATCCQGSAVHKQQQQQQQQSSSACEGSFRNCVGCVASMSSSRFGLEEWQSCAAGDGYVRIAALPKETAAYAFCLPVEGSCEGMSATALAAAVHRVAPQLPIFHEETCSASWRLQDHVALLTIAFVPCVCCIILYSCGALRLLPVGRRWSCLQQFAPENNAPPSTTRPAKKAPLPSKQAASIKQRLPQVDLLRVAATLSTMLMYMESLPWAKQNLRRLTDIFGATSVVLMVQSPPKDLPDSIDKVWRRLVRQWPISFLPRFLMAGFFCPRAESCVSVVRDHNKYNHWSFMKALLFDDMASGTCFSNTDLCVCLVVTGLQTVEVLAGGTAFWAALLSVLASCMLSSWHDPVFMGSPNYYNLNSYRLPMALLVLVAARSLRLRAWGARRPLLRRLVLLVFLSLGWAACPFEFSAGIHDELQPCAHGGWIFLMGGVFFHLGIVACCVWPEGLPLGILKGLSSLAARAAELTFSVLQFRPVMISLSWRCEKPPWLSGIERLVWDDQVIFYSGQYSTPWWSVYQRLGYMGLCFPLSALAAQCIEKPWIAVAGFLPYTLTRLTTLVVACLVLVNRLGYI</sequence>
<evidence type="ECO:0000313" key="4">
    <source>
        <dbReference type="EMBL" id="CAE8666948.1"/>
    </source>
</evidence>
<keyword evidence="2" id="KW-0472">Membrane</keyword>
<dbReference type="AlphaFoldDB" id="A0A813DXJ6"/>
<evidence type="ECO:0000256" key="2">
    <source>
        <dbReference type="SAM" id="Phobius"/>
    </source>
</evidence>
<evidence type="ECO:0000313" key="3">
    <source>
        <dbReference type="EMBL" id="CAE8591105.1"/>
    </source>
</evidence>
<feature type="transmembrane region" description="Helical" evidence="2">
    <location>
        <begin position="561"/>
        <end position="583"/>
    </location>
</feature>
<feature type="transmembrane region" description="Helical" evidence="2">
    <location>
        <begin position="356"/>
        <end position="381"/>
    </location>
</feature>
<comment type="caution">
    <text evidence="3">The sequence shown here is derived from an EMBL/GenBank/DDBJ whole genome shotgun (WGS) entry which is preliminary data.</text>
</comment>
<feature type="compositionally biased region" description="Low complexity" evidence="1">
    <location>
        <begin position="165"/>
        <end position="193"/>
    </location>
</feature>
<dbReference type="Proteomes" id="UP000626109">
    <property type="component" value="Unassembled WGS sequence"/>
</dbReference>
<feature type="region of interest" description="Disordered" evidence="1">
    <location>
        <begin position="161"/>
        <end position="199"/>
    </location>
</feature>
<keyword evidence="2" id="KW-1133">Transmembrane helix</keyword>
<dbReference type="InterPro" id="IPR053259">
    <property type="entry name" value="Golvesin-related_Golgi"/>
</dbReference>
<accession>A0A813DXJ6</accession>
<reference evidence="3" key="1">
    <citation type="submission" date="2021-02" db="EMBL/GenBank/DDBJ databases">
        <authorList>
            <person name="Dougan E. K."/>
            <person name="Rhodes N."/>
            <person name="Thang M."/>
            <person name="Chan C."/>
        </authorList>
    </citation>
    <scope>NUCLEOTIDE SEQUENCE</scope>
</reference>
<dbReference type="EMBL" id="CAJNNW010020824">
    <property type="protein sequence ID" value="CAE8666948.1"/>
    <property type="molecule type" value="Genomic_DNA"/>
</dbReference>
<feature type="transmembrane region" description="Helical" evidence="2">
    <location>
        <begin position="631"/>
        <end position="652"/>
    </location>
</feature>
<proteinExistence type="predicted"/>
<evidence type="ECO:0000256" key="1">
    <source>
        <dbReference type="SAM" id="MobiDB-lite"/>
    </source>
</evidence>
<dbReference type="EMBL" id="CAJNNV010004696">
    <property type="protein sequence ID" value="CAE8591105.1"/>
    <property type="molecule type" value="Genomic_DNA"/>
</dbReference>
<protein>
    <submittedName>
        <fullName evidence="3">Uncharacterized protein</fullName>
    </submittedName>
</protein>
<feature type="transmembrane region" description="Helical" evidence="2">
    <location>
        <begin position="603"/>
        <end position="619"/>
    </location>
</feature>
<gene>
    <name evidence="3" type="ORF">PGLA1383_LOCUS9796</name>
    <name evidence="4" type="ORF">PGLA2088_LOCUS16435</name>
</gene>
<evidence type="ECO:0000313" key="5">
    <source>
        <dbReference type="Proteomes" id="UP000654075"/>
    </source>
</evidence>
<name>A0A813DXJ6_POLGL</name>
<feature type="transmembrane region" description="Helical" evidence="2">
    <location>
        <begin position="664"/>
        <end position="683"/>
    </location>
</feature>
<dbReference type="Proteomes" id="UP000654075">
    <property type="component" value="Unassembled WGS sequence"/>
</dbReference>
<dbReference type="PANTHER" id="PTHR32301:SF6">
    <property type="entry name" value="GOLVESIN-RELATED"/>
    <property type="match status" value="1"/>
</dbReference>
<keyword evidence="2" id="KW-0812">Transmembrane</keyword>
<organism evidence="3 5">
    <name type="scientific">Polarella glacialis</name>
    <name type="common">Dinoflagellate</name>
    <dbReference type="NCBI Taxonomy" id="89957"/>
    <lineage>
        <taxon>Eukaryota</taxon>
        <taxon>Sar</taxon>
        <taxon>Alveolata</taxon>
        <taxon>Dinophyceae</taxon>
        <taxon>Suessiales</taxon>
        <taxon>Suessiaceae</taxon>
        <taxon>Polarella</taxon>
    </lineage>
</organism>
<dbReference type="PANTHER" id="PTHR32301">
    <property type="entry name" value="COUNTIN RECEPTOR CNR3-RELATED"/>
    <property type="match status" value="1"/>
</dbReference>
<keyword evidence="5" id="KW-1185">Reference proteome</keyword>